<keyword evidence="5 7" id="KW-0808">Transferase</keyword>
<evidence type="ECO:0000256" key="6">
    <source>
        <dbReference type="ARBA" id="ARBA00023034"/>
    </source>
</evidence>
<sequence>MVGSLSGKNMAHHVQGADLFLPHESRAGALVMKGTTDIQSEKRPWLWTGNDGYHHLRHDVIPIVMGAAPEDYRRAAPHYSFIHVDEYPNPRALADYLHQLDANDNAYNEYFRWKGTGEFVNTYFWCRLCAMLHDDTRQMTTYDDVNKWWRGKDVCIGKDRWGEHADRGRYISDFYS</sequence>
<dbReference type="InterPro" id="IPR055270">
    <property type="entry name" value="Glyco_tran_10_C"/>
</dbReference>
<dbReference type="EMBL" id="CP111015">
    <property type="protein sequence ID" value="WAR02337.1"/>
    <property type="molecule type" value="Genomic_DNA"/>
</dbReference>
<evidence type="ECO:0000313" key="10">
    <source>
        <dbReference type="Proteomes" id="UP001164746"/>
    </source>
</evidence>
<keyword evidence="10" id="KW-1185">Reference proteome</keyword>
<evidence type="ECO:0000256" key="5">
    <source>
        <dbReference type="ARBA" id="ARBA00022679"/>
    </source>
</evidence>
<dbReference type="SUPFAM" id="SSF53756">
    <property type="entry name" value="UDP-Glycosyltransferase/glycogen phosphorylase"/>
    <property type="match status" value="1"/>
</dbReference>
<comment type="subcellular location">
    <subcellularLocation>
        <location evidence="1">Golgi apparatus membrane</location>
        <topology evidence="1">Single-pass type II membrane protein</topology>
    </subcellularLocation>
    <subcellularLocation>
        <location evidence="7">Golgi apparatus</location>
        <location evidence="7">Golgi stack membrane</location>
        <topology evidence="7">Single-pass type II membrane protein</topology>
    </subcellularLocation>
</comment>
<evidence type="ECO:0000259" key="8">
    <source>
        <dbReference type="Pfam" id="PF00852"/>
    </source>
</evidence>
<dbReference type="InterPro" id="IPR038577">
    <property type="entry name" value="GT10-like_C_sf"/>
</dbReference>
<evidence type="ECO:0000256" key="3">
    <source>
        <dbReference type="ARBA" id="ARBA00008919"/>
    </source>
</evidence>
<gene>
    <name evidence="9" type="ORF">MAR_008895</name>
</gene>
<dbReference type="PANTHER" id="PTHR48438:SF1">
    <property type="entry name" value="ALPHA-(1,3)-FUCOSYLTRANSFERASE C-RELATED"/>
    <property type="match status" value="1"/>
</dbReference>
<dbReference type="PANTHER" id="PTHR48438">
    <property type="entry name" value="ALPHA-(1,3)-FUCOSYLTRANSFERASE C-RELATED"/>
    <property type="match status" value="1"/>
</dbReference>
<comment type="similarity">
    <text evidence="3 7">Belongs to the glycosyltransferase 10 family.</text>
</comment>
<evidence type="ECO:0000256" key="2">
    <source>
        <dbReference type="ARBA" id="ARBA00004922"/>
    </source>
</evidence>
<evidence type="ECO:0000256" key="7">
    <source>
        <dbReference type="RuleBase" id="RU003832"/>
    </source>
</evidence>
<dbReference type="Proteomes" id="UP001164746">
    <property type="component" value="Chromosome 4"/>
</dbReference>
<accession>A0ABY7E0H3</accession>
<evidence type="ECO:0000256" key="4">
    <source>
        <dbReference type="ARBA" id="ARBA00022676"/>
    </source>
</evidence>
<proteinExistence type="inferred from homology"/>
<name>A0ABY7E0H3_MYAAR</name>
<dbReference type="Gene3D" id="3.40.50.11660">
    <property type="entry name" value="Glycosyl transferase family 10, C-terminal domain"/>
    <property type="match status" value="1"/>
</dbReference>
<dbReference type="EC" id="2.4.1.-" evidence="7"/>
<dbReference type="InterPro" id="IPR001503">
    <property type="entry name" value="Glyco_trans_10"/>
</dbReference>
<keyword evidence="6 7" id="KW-0333">Golgi apparatus</keyword>
<evidence type="ECO:0000313" key="9">
    <source>
        <dbReference type="EMBL" id="WAR02337.1"/>
    </source>
</evidence>
<evidence type="ECO:0000256" key="1">
    <source>
        <dbReference type="ARBA" id="ARBA00004323"/>
    </source>
</evidence>
<reference evidence="9" key="1">
    <citation type="submission" date="2022-11" db="EMBL/GenBank/DDBJ databases">
        <title>Centuries of genome instability and evolution in soft-shell clam transmissible cancer (bioRxiv).</title>
        <authorList>
            <person name="Hart S.F.M."/>
            <person name="Yonemitsu M.A."/>
            <person name="Giersch R.M."/>
            <person name="Beal B.F."/>
            <person name="Arriagada G."/>
            <person name="Davis B.W."/>
            <person name="Ostrander E.A."/>
            <person name="Goff S.P."/>
            <person name="Metzger M.J."/>
        </authorList>
    </citation>
    <scope>NUCLEOTIDE SEQUENCE</scope>
    <source>
        <strain evidence="9">MELC-2E11</strain>
        <tissue evidence="9">Siphon/mantle</tissue>
    </source>
</reference>
<keyword evidence="4 7" id="KW-0328">Glycosyltransferase</keyword>
<keyword evidence="7" id="KW-0472">Membrane</keyword>
<keyword evidence="7" id="KW-0812">Transmembrane</keyword>
<dbReference type="Pfam" id="PF00852">
    <property type="entry name" value="Glyco_transf_10"/>
    <property type="match status" value="1"/>
</dbReference>
<feature type="domain" description="Fucosyltransferase C-terminal" evidence="8">
    <location>
        <begin position="54"/>
        <end position="148"/>
    </location>
</feature>
<protein>
    <recommendedName>
        <fullName evidence="7">Fucosyltransferase</fullName>
        <ecNumber evidence="7">2.4.1.-</ecNumber>
    </recommendedName>
</protein>
<organism evidence="9 10">
    <name type="scientific">Mya arenaria</name>
    <name type="common">Soft-shell clam</name>
    <dbReference type="NCBI Taxonomy" id="6604"/>
    <lineage>
        <taxon>Eukaryota</taxon>
        <taxon>Metazoa</taxon>
        <taxon>Spiralia</taxon>
        <taxon>Lophotrochozoa</taxon>
        <taxon>Mollusca</taxon>
        <taxon>Bivalvia</taxon>
        <taxon>Autobranchia</taxon>
        <taxon>Heteroconchia</taxon>
        <taxon>Euheterodonta</taxon>
        <taxon>Imparidentia</taxon>
        <taxon>Neoheterodontei</taxon>
        <taxon>Myida</taxon>
        <taxon>Myoidea</taxon>
        <taxon>Myidae</taxon>
        <taxon>Mya</taxon>
    </lineage>
</organism>
<comment type="pathway">
    <text evidence="2">Protein modification; protein glycosylation.</text>
</comment>